<dbReference type="AlphaFoldDB" id="A0A2V1HRI9"/>
<keyword evidence="5" id="KW-1185">Reference proteome</keyword>
<dbReference type="InterPro" id="IPR048469">
    <property type="entry name" value="YchJ-like_M"/>
</dbReference>
<organism evidence="4 5">
    <name type="scientific">Amnibacterium flavum</name>
    <dbReference type="NCBI Taxonomy" id="2173173"/>
    <lineage>
        <taxon>Bacteria</taxon>
        <taxon>Bacillati</taxon>
        <taxon>Actinomycetota</taxon>
        <taxon>Actinomycetes</taxon>
        <taxon>Micrococcales</taxon>
        <taxon>Microbacteriaceae</taxon>
        <taxon>Amnibacterium</taxon>
    </lineage>
</organism>
<dbReference type="InterPro" id="IPR032710">
    <property type="entry name" value="NTF2-like_dom_sf"/>
</dbReference>
<dbReference type="EMBL" id="QEOP01000002">
    <property type="protein sequence ID" value="PVZ94272.1"/>
    <property type="molecule type" value="Genomic_DNA"/>
</dbReference>
<evidence type="ECO:0000256" key="1">
    <source>
        <dbReference type="ARBA" id="ARBA00010839"/>
    </source>
</evidence>
<dbReference type="OrthoDB" id="21421at2"/>
<dbReference type="InterPro" id="IPR004027">
    <property type="entry name" value="SEC_C_motif"/>
</dbReference>
<name>A0A2V1HRI9_9MICO</name>
<gene>
    <name evidence="4" type="ORF">DDQ50_11050</name>
</gene>
<dbReference type="InterPro" id="IPR023006">
    <property type="entry name" value="YchJ-like"/>
</dbReference>
<dbReference type="Proteomes" id="UP000244893">
    <property type="component" value="Unassembled WGS sequence"/>
</dbReference>
<proteinExistence type="inferred from homology"/>
<feature type="domain" description="YchJ-like middle NTF2-like" evidence="3">
    <location>
        <begin position="39"/>
        <end position="132"/>
    </location>
</feature>
<dbReference type="SUPFAM" id="SSF103642">
    <property type="entry name" value="Sec-C motif"/>
    <property type="match status" value="1"/>
</dbReference>
<dbReference type="HAMAP" id="MF_00612">
    <property type="entry name" value="UPF0225"/>
    <property type="match status" value="1"/>
</dbReference>
<protein>
    <recommendedName>
        <fullName evidence="2">UPF0225 protein DDQ50_11050</fullName>
    </recommendedName>
</protein>
<dbReference type="Pfam" id="PF02810">
    <property type="entry name" value="SEC-C"/>
    <property type="match status" value="1"/>
</dbReference>
<evidence type="ECO:0000313" key="5">
    <source>
        <dbReference type="Proteomes" id="UP000244893"/>
    </source>
</evidence>
<evidence type="ECO:0000259" key="3">
    <source>
        <dbReference type="Pfam" id="PF17775"/>
    </source>
</evidence>
<sequence>MDEEPAGVRSAASAACPCGSGRPYSDCCGVVHAGAAALTAEQLMRSRYSAFVLRLAPYLLKTWDPSTRPRTIELDDTRWRRLQIVDTVGGGPHDADGVVEFRASYRTDEGVGVLHERSRFVRADGDWVYLDGRQL</sequence>
<dbReference type="Gene3D" id="3.10.450.50">
    <property type="match status" value="1"/>
</dbReference>
<accession>A0A2V1HRI9</accession>
<dbReference type="RefSeq" id="WP_116756783.1">
    <property type="nucleotide sequence ID" value="NZ_JBHUEX010000001.1"/>
</dbReference>
<comment type="caution">
    <text evidence="4">The sequence shown here is derived from an EMBL/GenBank/DDBJ whole genome shotgun (WGS) entry which is preliminary data.</text>
</comment>
<evidence type="ECO:0000313" key="4">
    <source>
        <dbReference type="EMBL" id="PVZ94272.1"/>
    </source>
</evidence>
<evidence type="ECO:0000256" key="2">
    <source>
        <dbReference type="HAMAP-Rule" id="MF_00612"/>
    </source>
</evidence>
<dbReference type="SUPFAM" id="SSF54427">
    <property type="entry name" value="NTF2-like"/>
    <property type="match status" value="1"/>
</dbReference>
<dbReference type="Pfam" id="PF17775">
    <property type="entry name" value="YchJ_M-like"/>
    <property type="match status" value="1"/>
</dbReference>
<reference evidence="4 5" key="1">
    <citation type="submission" date="2018-05" db="EMBL/GenBank/DDBJ databases">
        <title>Amnibacterium sp. M8JJ-5, whole genome shotgun sequence.</title>
        <authorList>
            <person name="Tuo L."/>
        </authorList>
    </citation>
    <scope>NUCLEOTIDE SEQUENCE [LARGE SCALE GENOMIC DNA]</scope>
    <source>
        <strain evidence="4 5">M8JJ-5</strain>
    </source>
</reference>
<comment type="similarity">
    <text evidence="1 2">Belongs to the UPF0225 family.</text>
</comment>